<keyword evidence="2" id="KW-0808">Transferase</keyword>
<organism evidence="2 3">
    <name type="scientific">Actinocrispum wychmicini</name>
    <dbReference type="NCBI Taxonomy" id="1213861"/>
    <lineage>
        <taxon>Bacteria</taxon>
        <taxon>Bacillati</taxon>
        <taxon>Actinomycetota</taxon>
        <taxon>Actinomycetes</taxon>
        <taxon>Pseudonocardiales</taxon>
        <taxon>Pseudonocardiaceae</taxon>
        <taxon>Actinocrispum</taxon>
    </lineage>
</organism>
<dbReference type="GO" id="GO:0008757">
    <property type="term" value="F:S-adenosylmethionine-dependent methyltransferase activity"/>
    <property type="evidence" value="ECO:0007669"/>
    <property type="project" value="InterPro"/>
</dbReference>
<dbReference type="CDD" id="cd02440">
    <property type="entry name" value="AdoMet_MTases"/>
    <property type="match status" value="1"/>
</dbReference>
<dbReference type="PANTHER" id="PTHR43591">
    <property type="entry name" value="METHYLTRANSFERASE"/>
    <property type="match status" value="1"/>
</dbReference>
<evidence type="ECO:0000313" key="3">
    <source>
        <dbReference type="Proteomes" id="UP000295680"/>
    </source>
</evidence>
<dbReference type="Proteomes" id="UP000295680">
    <property type="component" value="Unassembled WGS sequence"/>
</dbReference>
<dbReference type="AlphaFoldDB" id="A0A4R2J836"/>
<comment type="caution">
    <text evidence="2">The sequence shown here is derived from an EMBL/GenBank/DDBJ whole genome shotgun (WGS) entry which is preliminary data.</text>
</comment>
<keyword evidence="3" id="KW-1185">Reference proteome</keyword>
<keyword evidence="2" id="KW-0489">Methyltransferase</keyword>
<dbReference type="Gene3D" id="3.40.50.150">
    <property type="entry name" value="Vaccinia Virus protein VP39"/>
    <property type="match status" value="1"/>
</dbReference>
<dbReference type="GO" id="GO:0032259">
    <property type="term" value="P:methylation"/>
    <property type="evidence" value="ECO:0007669"/>
    <property type="project" value="UniProtKB-KW"/>
</dbReference>
<dbReference type="Pfam" id="PF08241">
    <property type="entry name" value="Methyltransf_11"/>
    <property type="match status" value="1"/>
</dbReference>
<evidence type="ECO:0000313" key="2">
    <source>
        <dbReference type="EMBL" id="TCO54367.1"/>
    </source>
</evidence>
<dbReference type="RefSeq" id="WP_132123331.1">
    <property type="nucleotide sequence ID" value="NZ_SLWS01000009.1"/>
</dbReference>
<protein>
    <submittedName>
        <fullName evidence="2">Methyltransferase family protein</fullName>
    </submittedName>
</protein>
<dbReference type="EMBL" id="SLWS01000009">
    <property type="protein sequence ID" value="TCO54367.1"/>
    <property type="molecule type" value="Genomic_DNA"/>
</dbReference>
<dbReference type="InterPro" id="IPR029063">
    <property type="entry name" value="SAM-dependent_MTases_sf"/>
</dbReference>
<gene>
    <name evidence="2" type="ORF">EV192_109348</name>
</gene>
<feature type="domain" description="Methyltransferase type 11" evidence="1">
    <location>
        <begin position="51"/>
        <end position="140"/>
    </location>
</feature>
<name>A0A4R2J836_9PSEU</name>
<dbReference type="SUPFAM" id="SSF53335">
    <property type="entry name" value="S-adenosyl-L-methionine-dependent methyltransferases"/>
    <property type="match status" value="1"/>
</dbReference>
<proteinExistence type="predicted"/>
<dbReference type="PANTHER" id="PTHR43591:SF24">
    <property type="entry name" value="2-METHOXY-6-POLYPRENYL-1,4-BENZOQUINOL METHYLASE, MITOCHONDRIAL"/>
    <property type="match status" value="1"/>
</dbReference>
<dbReference type="InterPro" id="IPR013216">
    <property type="entry name" value="Methyltransf_11"/>
</dbReference>
<dbReference type="OrthoDB" id="448116at2"/>
<evidence type="ECO:0000259" key="1">
    <source>
        <dbReference type="Pfam" id="PF08241"/>
    </source>
</evidence>
<sequence length="272" mass="29475">MSQDLDSFRTFELSRWRRVVDRYHLGWGDLTRQAGESLLDLVGVAAGTRLLDVATGPGYVASGASGRGGGVIGIDFSGPMVEKAKNLFPALDFREGDAEDLAFEDGTFDRVTMNFGILHLGDPERAVREAYRVLAPNGRFGFTAWASPEKTVGFSLLSDAVMEFGEPVDTPEGPDFYHYSSPEKCGSVLTAAGFAVTHTGELNLAWRLADIDELFPAYLHGTVRTGALLAGQDESARAKIEERVRETASQFKGVNGEIVIPMSAVVAWGEKH</sequence>
<accession>A0A4R2J836</accession>
<reference evidence="2 3" key="1">
    <citation type="submission" date="2019-03" db="EMBL/GenBank/DDBJ databases">
        <title>Genomic Encyclopedia of Type Strains, Phase IV (KMG-IV): sequencing the most valuable type-strain genomes for metagenomic binning, comparative biology and taxonomic classification.</title>
        <authorList>
            <person name="Goeker M."/>
        </authorList>
    </citation>
    <scope>NUCLEOTIDE SEQUENCE [LARGE SCALE GENOMIC DNA]</scope>
    <source>
        <strain evidence="2 3">DSM 45934</strain>
    </source>
</reference>